<feature type="compositionally biased region" description="Low complexity" evidence="5">
    <location>
        <begin position="85"/>
        <end position="97"/>
    </location>
</feature>
<feature type="region of interest" description="Disordered" evidence="5">
    <location>
        <begin position="156"/>
        <end position="182"/>
    </location>
</feature>
<evidence type="ECO:0000313" key="9">
    <source>
        <dbReference type="Proteomes" id="UP001530315"/>
    </source>
</evidence>
<feature type="domain" description="PNPLA" evidence="7">
    <location>
        <begin position="283"/>
        <end position="483"/>
    </location>
</feature>
<name>A0ABD3N356_9STRA</name>
<keyword evidence="1 4" id="KW-0378">Hydrolase</keyword>
<keyword evidence="6" id="KW-0812">Transmembrane</keyword>
<dbReference type="Gene3D" id="3.40.1090.10">
    <property type="entry name" value="Cytosolic phospholipase A2 catalytic domain"/>
    <property type="match status" value="1"/>
</dbReference>
<dbReference type="SUPFAM" id="SSF52151">
    <property type="entry name" value="FabD/lysophospholipase-like"/>
    <property type="match status" value="1"/>
</dbReference>
<evidence type="ECO:0000313" key="8">
    <source>
        <dbReference type="EMBL" id="KAL3768982.1"/>
    </source>
</evidence>
<feature type="compositionally biased region" description="Basic and acidic residues" evidence="5">
    <location>
        <begin position="107"/>
        <end position="116"/>
    </location>
</feature>
<dbReference type="InterPro" id="IPR016035">
    <property type="entry name" value="Acyl_Trfase/lysoPLipase"/>
</dbReference>
<dbReference type="Proteomes" id="UP001530315">
    <property type="component" value="Unassembled WGS sequence"/>
</dbReference>
<dbReference type="InterPro" id="IPR050301">
    <property type="entry name" value="NTE"/>
</dbReference>
<feature type="active site" description="Proton acceptor" evidence="4">
    <location>
        <position position="466"/>
    </location>
</feature>
<dbReference type="GO" id="GO:0016042">
    <property type="term" value="P:lipid catabolic process"/>
    <property type="evidence" value="ECO:0007669"/>
    <property type="project" value="UniProtKB-UniRule"/>
</dbReference>
<sequence length="675" mass="74375">MAAGRRHGRRAPPDLLAVVGALVVVVVLLLPPMTTMTMTAVVVVVVVVPPASAFGIIGRRAAAPSPGAFPTIRGDVVDDDDDAVVPDMTTSSSTTATTEEEGEGEEGGGKKKKEEEVVGPGSYEVSTIAELDDYFDDVRHRFRTGTRIGGWCRRRRRRRRRGGGDLDDDFDHNDIDDDDGGRIDHMSLLSSLSVRGDTQIVGRRMGGEGEDDDDAPAAIVHPVVRLLHDRRRRIEARRSSSSSSSSSSGKNDDDDDEDEPTFRNARGVRRTLPLPDDGHRVALAIEGGGMRGCVTAGMVAAIHHLGLSDAFDVVYGSSAGTVIGAYFVTRQLPWFGPEVYYDALTTAGDRFINAKRFLRAVGLGLLDPRLTKDPVLDLTYLLNTTMQENKPLDWEAFEEMQRVQPLKVMASGLKSQRAFVMDMERGSFSNIEELACCMRASCLLPGVAGPVMNMKYPRGEGEEEEDGGHGRGRYDMRPLNNFDGGDDYEPLADALLFEPLPYRSAISEGATHVVCLRSRPDGVDVTGKSSIFEKMVVRRFLLRKNSLRRAYEYMKRNLHKKLYAEQVIELNDAAKDVDRPYSDTSRPHLLPIAVPPGSAEVPKLETGREAIFQGVRRGFARAYDALVEDPDQRGKGMEVAALVFPDEILNYDPLVYTSRTESAYETYLKSKEKDD</sequence>
<evidence type="ECO:0000256" key="6">
    <source>
        <dbReference type="SAM" id="Phobius"/>
    </source>
</evidence>
<dbReference type="AlphaFoldDB" id="A0ABD3N356"/>
<organism evidence="8 9">
    <name type="scientific">Stephanodiscus triporus</name>
    <dbReference type="NCBI Taxonomy" id="2934178"/>
    <lineage>
        <taxon>Eukaryota</taxon>
        <taxon>Sar</taxon>
        <taxon>Stramenopiles</taxon>
        <taxon>Ochrophyta</taxon>
        <taxon>Bacillariophyta</taxon>
        <taxon>Coscinodiscophyceae</taxon>
        <taxon>Thalassiosirophycidae</taxon>
        <taxon>Stephanodiscales</taxon>
        <taxon>Stephanodiscaceae</taxon>
        <taxon>Stephanodiscus</taxon>
    </lineage>
</organism>
<dbReference type="GO" id="GO:0016298">
    <property type="term" value="F:lipase activity"/>
    <property type="evidence" value="ECO:0007669"/>
    <property type="project" value="UniProtKB-ARBA"/>
</dbReference>
<dbReference type="PANTHER" id="PTHR14226:SF64">
    <property type="entry name" value="PNPLA DOMAIN-CONTAINING PROTEIN"/>
    <property type="match status" value="1"/>
</dbReference>
<gene>
    <name evidence="8" type="ORF">ACHAW5_005550</name>
</gene>
<evidence type="ECO:0000256" key="1">
    <source>
        <dbReference type="ARBA" id="ARBA00022801"/>
    </source>
</evidence>
<keyword evidence="2 4" id="KW-0442">Lipid degradation</keyword>
<evidence type="ECO:0000259" key="7">
    <source>
        <dbReference type="PROSITE" id="PS51635"/>
    </source>
</evidence>
<evidence type="ECO:0000256" key="2">
    <source>
        <dbReference type="ARBA" id="ARBA00022963"/>
    </source>
</evidence>
<dbReference type="PANTHER" id="PTHR14226">
    <property type="entry name" value="NEUROPATHY TARGET ESTERASE/SWISS CHEESE D.MELANOGASTER"/>
    <property type="match status" value="1"/>
</dbReference>
<reference evidence="8 9" key="1">
    <citation type="submission" date="2024-10" db="EMBL/GenBank/DDBJ databases">
        <title>Updated reference genomes for cyclostephanoid diatoms.</title>
        <authorList>
            <person name="Roberts W.R."/>
            <person name="Alverson A.J."/>
        </authorList>
    </citation>
    <scope>NUCLEOTIDE SEQUENCE [LARGE SCALE GENOMIC DNA]</scope>
    <source>
        <strain evidence="8 9">AJA276-08</strain>
    </source>
</reference>
<evidence type="ECO:0000256" key="3">
    <source>
        <dbReference type="ARBA" id="ARBA00023098"/>
    </source>
</evidence>
<dbReference type="Pfam" id="PF01734">
    <property type="entry name" value="Patatin"/>
    <property type="match status" value="1"/>
</dbReference>
<dbReference type="GO" id="GO:0052689">
    <property type="term" value="F:carboxylic ester hydrolase activity"/>
    <property type="evidence" value="ECO:0007669"/>
    <property type="project" value="UniProtKB-ARBA"/>
</dbReference>
<feature type="short sequence motif" description="GXGXXG" evidence="4">
    <location>
        <begin position="287"/>
        <end position="292"/>
    </location>
</feature>
<evidence type="ECO:0000256" key="5">
    <source>
        <dbReference type="SAM" id="MobiDB-lite"/>
    </source>
</evidence>
<feature type="compositionally biased region" description="Low complexity" evidence="5">
    <location>
        <begin position="239"/>
        <end position="248"/>
    </location>
</feature>
<protein>
    <recommendedName>
        <fullName evidence="7">PNPLA domain-containing protein</fullName>
    </recommendedName>
</protein>
<dbReference type="PROSITE" id="PS51635">
    <property type="entry name" value="PNPLA"/>
    <property type="match status" value="1"/>
</dbReference>
<dbReference type="EMBL" id="JALLAZ020001667">
    <property type="protein sequence ID" value="KAL3768982.1"/>
    <property type="molecule type" value="Genomic_DNA"/>
</dbReference>
<feature type="compositionally biased region" description="Acidic residues" evidence="5">
    <location>
        <begin position="165"/>
        <end position="179"/>
    </location>
</feature>
<feature type="region of interest" description="Disordered" evidence="5">
    <location>
        <begin position="79"/>
        <end position="121"/>
    </location>
</feature>
<feature type="short sequence motif" description="DGA/G" evidence="4">
    <location>
        <begin position="466"/>
        <end position="468"/>
    </location>
</feature>
<keyword evidence="6" id="KW-1133">Transmembrane helix</keyword>
<feature type="active site" description="Nucleophile" evidence="4">
    <location>
        <position position="318"/>
    </location>
</feature>
<keyword evidence="6" id="KW-0472">Membrane</keyword>
<keyword evidence="3 4" id="KW-0443">Lipid metabolism</keyword>
<dbReference type="InterPro" id="IPR002641">
    <property type="entry name" value="PNPLA_dom"/>
</dbReference>
<feature type="region of interest" description="Disordered" evidence="5">
    <location>
        <begin position="231"/>
        <end position="272"/>
    </location>
</feature>
<feature type="transmembrane region" description="Helical" evidence="6">
    <location>
        <begin position="36"/>
        <end position="57"/>
    </location>
</feature>
<proteinExistence type="predicted"/>
<keyword evidence="9" id="KW-1185">Reference proteome</keyword>
<feature type="transmembrane region" description="Helical" evidence="6">
    <location>
        <begin position="12"/>
        <end position="30"/>
    </location>
</feature>
<evidence type="ECO:0000256" key="4">
    <source>
        <dbReference type="PROSITE-ProRule" id="PRU01161"/>
    </source>
</evidence>
<accession>A0ABD3N356</accession>
<comment type="caution">
    <text evidence="8">The sequence shown here is derived from an EMBL/GenBank/DDBJ whole genome shotgun (WGS) entry which is preliminary data.</text>
</comment>
<feature type="short sequence motif" description="GXSXG" evidence="4">
    <location>
        <begin position="316"/>
        <end position="320"/>
    </location>
</feature>